<keyword evidence="3" id="KW-1185">Reference proteome</keyword>
<dbReference type="RefSeq" id="WP_277348156.1">
    <property type="nucleotide sequence ID" value="NZ_JAAIII010000001.1"/>
</dbReference>
<proteinExistence type="predicted"/>
<gene>
    <name evidence="2" type="ORF">G1C95_0520</name>
</gene>
<evidence type="ECO:0008006" key="4">
    <source>
        <dbReference type="Google" id="ProtNLM"/>
    </source>
</evidence>
<dbReference type="Proteomes" id="UP000532194">
    <property type="component" value="Unassembled WGS sequence"/>
</dbReference>
<keyword evidence="1" id="KW-0472">Membrane</keyword>
<reference evidence="2 3" key="1">
    <citation type="submission" date="2020-02" db="EMBL/GenBank/DDBJ databases">
        <title>Characterization of phylogenetic diversity of novel bifidobacterial species isolated in Czech ZOOs.</title>
        <authorList>
            <person name="Lugli G.A."/>
            <person name="Vera N.B."/>
            <person name="Ventura M."/>
        </authorList>
    </citation>
    <scope>NUCLEOTIDE SEQUENCE [LARGE SCALE GENOMIC DNA]</scope>
    <source>
        <strain evidence="2 3">DSM 109957</strain>
    </source>
</reference>
<name>A0A7Y0EN47_9BIFI</name>
<dbReference type="EMBL" id="JAAIII010000001">
    <property type="protein sequence ID" value="NMM93335.1"/>
    <property type="molecule type" value="Genomic_DNA"/>
</dbReference>
<organism evidence="2 3">
    <name type="scientific">Bifidobacterium oedipodis</name>
    <dbReference type="NCBI Taxonomy" id="2675322"/>
    <lineage>
        <taxon>Bacteria</taxon>
        <taxon>Bacillati</taxon>
        <taxon>Actinomycetota</taxon>
        <taxon>Actinomycetes</taxon>
        <taxon>Bifidobacteriales</taxon>
        <taxon>Bifidobacteriaceae</taxon>
        <taxon>Bifidobacterium</taxon>
    </lineage>
</organism>
<keyword evidence="1" id="KW-1133">Transmembrane helix</keyword>
<protein>
    <recommendedName>
        <fullName evidence="4">Flp pilus assembly protein</fullName>
    </recommendedName>
</protein>
<keyword evidence="1" id="KW-0812">Transmembrane</keyword>
<accession>A0A7Y0EN47</accession>
<evidence type="ECO:0000313" key="3">
    <source>
        <dbReference type="Proteomes" id="UP000532194"/>
    </source>
</evidence>
<evidence type="ECO:0000256" key="1">
    <source>
        <dbReference type="SAM" id="Phobius"/>
    </source>
</evidence>
<evidence type="ECO:0000313" key="2">
    <source>
        <dbReference type="EMBL" id="NMM93335.1"/>
    </source>
</evidence>
<dbReference type="AlphaFoldDB" id="A0A7Y0EN47"/>
<feature type="transmembrane region" description="Helical" evidence="1">
    <location>
        <begin position="199"/>
        <end position="218"/>
    </location>
</feature>
<comment type="caution">
    <text evidence="2">The sequence shown here is derived from an EMBL/GenBank/DDBJ whole genome shotgun (WGS) entry which is preliminary data.</text>
</comment>
<sequence length="226" mass="24323">MAVISALMMALAVTLWPQRLRSLGWCRRTRDFWQPTSGVSARRGGNGAVLKREQAIPRGIEQVLASAIARIRAGSMVVEAFEEQTGQPFAGRTLTVARLAALLEQHRLPTERQAHAVQVAAGLACAATVSEELGCRAVPCMEAVLESYRQLRLMRDLQAQALAVPKATVGLLSALPAITVALGELMGGRPVSFLFGSSRGLVCLLLGICCYVAGLAWMRALMARQR</sequence>